<sequence>MWSAPETALKFNPSLPATPNTRARVDFKDGLFHMFLGFSGTAGPQASIYDVTRHFDRTILLDAAVLPLYTDLMPQIMPTLQAMADSTHSPKSIRTSKDELYLWKEALPAWTERCRSWSHKPNCEYVATGKIPLSIKFGERVLCSCGEGTVPTDFMSEFGGWKALAKHCVRVAISPAFASALVDKPIDLSALSSARDASGQDLIGCQVCGKDEEAKGSALRNCSRCHKAKYCSRDCQKADWKKHKKVCKAGGN</sequence>
<keyword evidence="2 4" id="KW-0863">Zinc-finger</keyword>
<evidence type="ECO:0000259" key="5">
    <source>
        <dbReference type="PROSITE" id="PS50865"/>
    </source>
</evidence>
<evidence type="ECO:0000313" key="7">
    <source>
        <dbReference type="Proteomes" id="UP000037696"/>
    </source>
</evidence>
<dbReference type="SUPFAM" id="SSF144232">
    <property type="entry name" value="HIT/MYND zinc finger-like"/>
    <property type="match status" value="1"/>
</dbReference>
<evidence type="ECO:0000256" key="1">
    <source>
        <dbReference type="ARBA" id="ARBA00022723"/>
    </source>
</evidence>
<name>A0A0N0RZN0_9EURO</name>
<reference evidence="6 7" key="1">
    <citation type="submission" date="2015-08" db="EMBL/GenBank/DDBJ databases">
        <title>Genome sequencing of Penicillium nordicum.</title>
        <authorList>
            <person name="Nguyen H.D."/>
            <person name="Seifert K.A."/>
        </authorList>
    </citation>
    <scope>NUCLEOTIDE SEQUENCE [LARGE SCALE GENOMIC DNA]</scope>
    <source>
        <strain evidence="6 7">DAOMC 185683</strain>
    </source>
</reference>
<evidence type="ECO:0000256" key="3">
    <source>
        <dbReference type="ARBA" id="ARBA00022833"/>
    </source>
</evidence>
<dbReference type="PANTHER" id="PTHR10237">
    <property type="entry name" value="DEFORMED EPIDERMAL AUTOREGULATORY FACTOR 1 HOMOLOG SUPPRESSIN"/>
    <property type="match status" value="1"/>
</dbReference>
<gene>
    <name evidence="6" type="ORF">ACN38_g2487</name>
</gene>
<keyword evidence="7" id="KW-1185">Reference proteome</keyword>
<dbReference type="GO" id="GO:0008270">
    <property type="term" value="F:zinc ion binding"/>
    <property type="evidence" value="ECO:0007669"/>
    <property type="project" value="UniProtKB-KW"/>
</dbReference>
<evidence type="ECO:0000313" key="6">
    <source>
        <dbReference type="EMBL" id="KOS46579.1"/>
    </source>
</evidence>
<dbReference type="Gene3D" id="6.10.140.2220">
    <property type="match status" value="1"/>
</dbReference>
<keyword evidence="1" id="KW-0479">Metal-binding</keyword>
<protein>
    <recommendedName>
        <fullName evidence="5">MYND-type domain-containing protein</fullName>
    </recommendedName>
</protein>
<dbReference type="InterPro" id="IPR024119">
    <property type="entry name" value="TF_DEAF-1"/>
</dbReference>
<accession>A0A0N0RZN0</accession>
<keyword evidence="3" id="KW-0862">Zinc</keyword>
<dbReference type="PROSITE" id="PS50865">
    <property type="entry name" value="ZF_MYND_2"/>
    <property type="match status" value="1"/>
</dbReference>
<dbReference type="Pfam" id="PF01753">
    <property type="entry name" value="zf-MYND"/>
    <property type="match status" value="1"/>
</dbReference>
<dbReference type="InterPro" id="IPR002893">
    <property type="entry name" value="Znf_MYND"/>
</dbReference>
<dbReference type="Proteomes" id="UP000037696">
    <property type="component" value="Unassembled WGS sequence"/>
</dbReference>
<dbReference type="EMBL" id="LHQQ01000027">
    <property type="protein sequence ID" value="KOS46579.1"/>
    <property type="molecule type" value="Genomic_DNA"/>
</dbReference>
<proteinExistence type="predicted"/>
<dbReference type="GO" id="GO:0000981">
    <property type="term" value="F:DNA-binding transcription factor activity, RNA polymerase II-specific"/>
    <property type="evidence" value="ECO:0007669"/>
    <property type="project" value="TreeGrafter"/>
</dbReference>
<dbReference type="AlphaFoldDB" id="A0A0N0RZN0"/>
<dbReference type="GO" id="GO:0005634">
    <property type="term" value="C:nucleus"/>
    <property type="evidence" value="ECO:0007669"/>
    <property type="project" value="TreeGrafter"/>
</dbReference>
<comment type="caution">
    <text evidence="6">The sequence shown here is derived from an EMBL/GenBank/DDBJ whole genome shotgun (WGS) entry which is preliminary data.</text>
</comment>
<dbReference type="PROSITE" id="PS01360">
    <property type="entry name" value="ZF_MYND_1"/>
    <property type="match status" value="1"/>
</dbReference>
<feature type="domain" description="MYND-type" evidence="5">
    <location>
        <begin position="205"/>
        <end position="247"/>
    </location>
</feature>
<organism evidence="6 7">
    <name type="scientific">Penicillium nordicum</name>
    <dbReference type="NCBI Taxonomy" id="229535"/>
    <lineage>
        <taxon>Eukaryota</taxon>
        <taxon>Fungi</taxon>
        <taxon>Dikarya</taxon>
        <taxon>Ascomycota</taxon>
        <taxon>Pezizomycotina</taxon>
        <taxon>Eurotiomycetes</taxon>
        <taxon>Eurotiomycetidae</taxon>
        <taxon>Eurotiales</taxon>
        <taxon>Aspergillaceae</taxon>
        <taxon>Penicillium</taxon>
    </lineage>
</organism>
<dbReference type="STRING" id="229535.A0A0N0RZN0"/>
<evidence type="ECO:0000256" key="4">
    <source>
        <dbReference type="PROSITE-ProRule" id="PRU00134"/>
    </source>
</evidence>
<dbReference type="PANTHER" id="PTHR10237:SF14">
    <property type="entry name" value="MYND-TYPE DOMAIN-CONTAINING PROTEIN"/>
    <property type="match status" value="1"/>
</dbReference>
<evidence type="ECO:0000256" key="2">
    <source>
        <dbReference type="ARBA" id="ARBA00022771"/>
    </source>
</evidence>
<dbReference type="OrthoDB" id="432970at2759"/>